<protein>
    <submittedName>
        <fullName evidence="7">RNA polymerase sigma-70 factor, ECF subfamily</fullName>
    </submittedName>
</protein>
<accession>A0A1N6EAT8</accession>
<proteinExistence type="inferred from homology"/>
<evidence type="ECO:0000259" key="5">
    <source>
        <dbReference type="Pfam" id="PF04542"/>
    </source>
</evidence>
<dbReference type="GO" id="GO:0006352">
    <property type="term" value="P:DNA-templated transcription initiation"/>
    <property type="evidence" value="ECO:0007669"/>
    <property type="project" value="InterPro"/>
</dbReference>
<dbReference type="PANTHER" id="PTHR43133">
    <property type="entry name" value="RNA POLYMERASE ECF-TYPE SIGMA FACTO"/>
    <property type="match status" value="1"/>
</dbReference>
<feature type="domain" description="RNA polymerase sigma factor 70 region 4 type 2" evidence="6">
    <location>
        <begin position="124"/>
        <end position="176"/>
    </location>
</feature>
<dbReference type="RefSeq" id="WP_084550302.1">
    <property type="nucleotide sequence ID" value="NZ_FSRQ01000001.1"/>
</dbReference>
<evidence type="ECO:0000256" key="1">
    <source>
        <dbReference type="ARBA" id="ARBA00010641"/>
    </source>
</evidence>
<dbReference type="InterPro" id="IPR007627">
    <property type="entry name" value="RNA_pol_sigma70_r2"/>
</dbReference>
<dbReference type="Proteomes" id="UP000184782">
    <property type="component" value="Unassembled WGS sequence"/>
</dbReference>
<keyword evidence="3" id="KW-0731">Sigma factor</keyword>
<evidence type="ECO:0000256" key="4">
    <source>
        <dbReference type="ARBA" id="ARBA00023163"/>
    </source>
</evidence>
<dbReference type="Gene3D" id="1.10.10.10">
    <property type="entry name" value="Winged helix-like DNA-binding domain superfamily/Winged helix DNA-binding domain"/>
    <property type="match status" value="1"/>
</dbReference>
<dbReference type="Pfam" id="PF08281">
    <property type="entry name" value="Sigma70_r4_2"/>
    <property type="match status" value="1"/>
</dbReference>
<keyword evidence="2" id="KW-0805">Transcription regulation</keyword>
<dbReference type="NCBIfam" id="TIGR02937">
    <property type="entry name" value="sigma70-ECF"/>
    <property type="match status" value="1"/>
</dbReference>
<organism evidence="7 8">
    <name type="scientific">Chryseobacterium scophthalmum</name>
    <dbReference type="NCBI Taxonomy" id="59733"/>
    <lineage>
        <taxon>Bacteria</taxon>
        <taxon>Pseudomonadati</taxon>
        <taxon>Bacteroidota</taxon>
        <taxon>Flavobacteriia</taxon>
        <taxon>Flavobacteriales</taxon>
        <taxon>Weeksellaceae</taxon>
        <taxon>Chryseobacterium group</taxon>
        <taxon>Chryseobacterium</taxon>
    </lineage>
</organism>
<evidence type="ECO:0000313" key="7">
    <source>
        <dbReference type="EMBL" id="SIN80138.1"/>
    </source>
</evidence>
<dbReference type="CDD" id="cd06171">
    <property type="entry name" value="Sigma70_r4"/>
    <property type="match status" value="1"/>
</dbReference>
<gene>
    <name evidence="7" type="ORF">SAMN05421769_0093</name>
</gene>
<evidence type="ECO:0000313" key="8">
    <source>
        <dbReference type="Proteomes" id="UP000184782"/>
    </source>
</evidence>
<dbReference type="InterPro" id="IPR013324">
    <property type="entry name" value="RNA_pol_sigma_r3/r4-like"/>
</dbReference>
<sequence length="190" mass="22073">MKTKTVNISDRELLELCGSGNNSGYSLLYQRYSKAAFNSIFRIVNDREDAEDILQEVFVKVFSEIKSLKNTDSFGGWVKRIAINHSLNFLRKKKVYFAEIEDDKMLDDKDDELEEKLALEFRIEELQNAIAELPVQIRTIVNLLLFEDMPQEEIAKSLNIPAGTVRSYYHRAKKKIFEKLTQKSQNERSA</sequence>
<dbReference type="SUPFAM" id="SSF88946">
    <property type="entry name" value="Sigma2 domain of RNA polymerase sigma factors"/>
    <property type="match status" value="1"/>
</dbReference>
<evidence type="ECO:0000256" key="3">
    <source>
        <dbReference type="ARBA" id="ARBA00023082"/>
    </source>
</evidence>
<dbReference type="SUPFAM" id="SSF88659">
    <property type="entry name" value="Sigma3 and sigma4 domains of RNA polymerase sigma factors"/>
    <property type="match status" value="1"/>
</dbReference>
<evidence type="ECO:0000256" key="2">
    <source>
        <dbReference type="ARBA" id="ARBA00023015"/>
    </source>
</evidence>
<dbReference type="InterPro" id="IPR013325">
    <property type="entry name" value="RNA_pol_sigma_r2"/>
</dbReference>
<dbReference type="Pfam" id="PF04542">
    <property type="entry name" value="Sigma70_r2"/>
    <property type="match status" value="1"/>
</dbReference>
<dbReference type="AlphaFoldDB" id="A0A1N6EAT8"/>
<dbReference type="STRING" id="59733.SAMN05421769_0093"/>
<dbReference type="InterPro" id="IPR013249">
    <property type="entry name" value="RNA_pol_sigma70_r4_t2"/>
</dbReference>
<dbReference type="Gene3D" id="1.10.1740.10">
    <property type="match status" value="1"/>
</dbReference>
<dbReference type="GO" id="GO:0003677">
    <property type="term" value="F:DNA binding"/>
    <property type="evidence" value="ECO:0007669"/>
    <property type="project" value="InterPro"/>
</dbReference>
<keyword evidence="4" id="KW-0804">Transcription</keyword>
<dbReference type="InterPro" id="IPR014284">
    <property type="entry name" value="RNA_pol_sigma-70_dom"/>
</dbReference>
<dbReference type="InterPro" id="IPR036388">
    <property type="entry name" value="WH-like_DNA-bd_sf"/>
</dbReference>
<keyword evidence="8" id="KW-1185">Reference proteome</keyword>
<dbReference type="GO" id="GO:0016987">
    <property type="term" value="F:sigma factor activity"/>
    <property type="evidence" value="ECO:0007669"/>
    <property type="project" value="UniProtKB-KW"/>
</dbReference>
<reference evidence="8" key="1">
    <citation type="submission" date="2016-12" db="EMBL/GenBank/DDBJ databases">
        <authorList>
            <person name="Varghese N."/>
            <person name="Submissions S."/>
        </authorList>
    </citation>
    <scope>NUCLEOTIDE SEQUENCE [LARGE SCALE GENOMIC DNA]</scope>
    <source>
        <strain evidence="8">DSM 16779</strain>
    </source>
</reference>
<name>A0A1N6EAT8_9FLAO</name>
<comment type="similarity">
    <text evidence="1">Belongs to the sigma-70 factor family. ECF subfamily.</text>
</comment>
<dbReference type="OrthoDB" id="1160671at2"/>
<dbReference type="InterPro" id="IPR039425">
    <property type="entry name" value="RNA_pol_sigma-70-like"/>
</dbReference>
<dbReference type="EMBL" id="FSRQ01000001">
    <property type="protein sequence ID" value="SIN80138.1"/>
    <property type="molecule type" value="Genomic_DNA"/>
</dbReference>
<evidence type="ECO:0000259" key="6">
    <source>
        <dbReference type="Pfam" id="PF08281"/>
    </source>
</evidence>
<dbReference type="PANTHER" id="PTHR43133:SF51">
    <property type="entry name" value="RNA POLYMERASE SIGMA FACTOR"/>
    <property type="match status" value="1"/>
</dbReference>
<feature type="domain" description="RNA polymerase sigma-70 region 2" evidence="5">
    <location>
        <begin position="28"/>
        <end position="94"/>
    </location>
</feature>